<gene>
    <name evidence="2" type="ORF">SAMN05216290_2258</name>
</gene>
<dbReference type="STRING" id="1267423.SAMN05216290_2258"/>
<dbReference type="RefSeq" id="WP_090258687.1">
    <property type="nucleotide sequence ID" value="NZ_FOIR01000002.1"/>
</dbReference>
<evidence type="ECO:0000313" key="2">
    <source>
        <dbReference type="EMBL" id="SEW25422.1"/>
    </source>
</evidence>
<evidence type="ECO:0000313" key="3">
    <source>
        <dbReference type="Proteomes" id="UP000199437"/>
    </source>
</evidence>
<dbReference type="AlphaFoldDB" id="A0A1I0QEN7"/>
<dbReference type="OrthoDB" id="6072815at2"/>
<name>A0A1I0QEN7_9BACT</name>
<feature type="domain" description="ER-bound oxygenase mpaB/mpaB'/Rubber oxygenase catalytic" evidence="1">
    <location>
        <begin position="108"/>
        <end position="307"/>
    </location>
</feature>
<dbReference type="InterPro" id="IPR037473">
    <property type="entry name" value="Lcp-like"/>
</dbReference>
<dbReference type="EMBL" id="FOIR01000002">
    <property type="protein sequence ID" value="SEW25422.1"/>
    <property type="molecule type" value="Genomic_DNA"/>
</dbReference>
<keyword evidence="3" id="KW-1185">Reference proteome</keyword>
<protein>
    <recommendedName>
        <fullName evidence="1">ER-bound oxygenase mpaB/mpaB'/Rubber oxygenase catalytic domain-containing protein</fullName>
    </recommendedName>
</protein>
<accession>A0A1I0QEN7</accession>
<organism evidence="2 3">
    <name type="scientific">Roseivirga pacifica</name>
    <dbReference type="NCBI Taxonomy" id="1267423"/>
    <lineage>
        <taxon>Bacteria</taxon>
        <taxon>Pseudomonadati</taxon>
        <taxon>Bacteroidota</taxon>
        <taxon>Cytophagia</taxon>
        <taxon>Cytophagales</taxon>
        <taxon>Roseivirgaceae</taxon>
        <taxon>Roseivirga</taxon>
    </lineage>
</organism>
<dbReference type="PANTHER" id="PTHR37539">
    <property type="entry name" value="SECRETED PROTEIN-RELATED"/>
    <property type="match status" value="1"/>
</dbReference>
<dbReference type="Proteomes" id="UP000199437">
    <property type="component" value="Unassembled WGS sequence"/>
</dbReference>
<dbReference type="PANTHER" id="PTHR37539:SF1">
    <property type="entry name" value="ER-BOUND OXYGENASE MPAB_MPAB'_RUBBER OXYGENASE CATALYTIC DOMAIN-CONTAINING PROTEIN"/>
    <property type="match status" value="1"/>
</dbReference>
<evidence type="ECO:0000259" key="1">
    <source>
        <dbReference type="Pfam" id="PF09995"/>
    </source>
</evidence>
<dbReference type="GO" id="GO:0016491">
    <property type="term" value="F:oxidoreductase activity"/>
    <property type="evidence" value="ECO:0007669"/>
    <property type="project" value="InterPro"/>
</dbReference>
<sequence length="355" mass="39863">MTNSKSTNSRKVSRYVCDDLADAVIADYFPDKRKDLQAILNGFNRNDIDFGSDATASLVALRQNINDTIAKYDSDLMIQGRKFFDRYASDNLMLLGFLSLPYCYAAANGSAVLSRSKKILEDPKARLSETALFVFEVMKSGAFDKYGAGLTVILKVRLMHAAVRWYIKNSGDWDVEKLGEPVNQEDMAGTNLAFSLLVIRGLRKLGRQVDSKDAFAYIYYWNAVGQMLGVEPDLLPADNKAAFKLEREIRLSQFAKSESGVKLTKSLVNYLTKETNGTLVEGMVEPIMSFFLGDRVSETVGIDLNYTQKTILKPYRVFLSLKNLLVDEKDSFGKAYLEFKKHSTNSLDDQIFALP</sequence>
<dbReference type="GeneID" id="99986964"/>
<dbReference type="Pfam" id="PF09995">
    <property type="entry name" value="MPAB_Lcp_cat"/>
    <property type="match status" value="1"/>
</dbReference>
<dbReference type="InterPro" id="IPR018713">
    <property type="entry name" value="MPAB/Lcp_cat_dom"/>
</dbReference>
<proteinExistence type="predicted"/>
<reference evidence="3" key="1">
    <citation type="submission" date="2016-10" db="EMBL/GenBank/DDBJ databases">
        <authorList>
            <person name="Varghese N."/>
            <person name="Submissions S."/>
        </authorList>
    </citation>
    <scope>NUCLEOTIDE SEQUENCE [LARGE SCALE GENOMIC DNA]</scope>
    <source>
        <strain evidence="3">CGMCC 1.12402</strain>
    </source>
</reference>